<evidence type="ECO:0000259" key="2">
    <source>
        <dbReference type="PROSITE" id="PS50994"/>
    </source>
</evidence>
<name>A0A0K8T741_LYGHE</name>
<dbReference type="PANTHER" id="PTHR38681:SF1">
    <property type="entry name" value="RETROVIRUS-RELATED POL POLYPROTEIN FROM TRANSPOSON 412-LIKE PROTEIN"/>
    <property type="match status" value="1"/>
</dbReference>
<reference evidence="3" key="1">
    <citation type="submission" date="2014-09" db="EMBL/GenBank/DDBJ databases">
        <authorList>
            <person name="Magalhaes I.L.F."/>
            <person name="Oliveira U."/>
            <person name="Santos F.R."/>
            <person name="Vidigal T.H.D.A."/>
            <person name="Brescovit A.D."/>
            <person name="Santos A.J."/>
        </authorList>
    </citation>
    <scope>NUCLEOTIDE SEQUENCE</scope>
</reference>
<dbReference type="InterPro" id="IPR041588">
    <property type="entry name" value="Integrase_H2C2"/>
</dbReference>
<dbReference type="PROSITE" id="PS50994">
    <property type="entry name" value="INTEGRASE"/>
    <property type="match status" value="1"/>
</dbReference>
<protein>
    <recommendedName>
        <fullName evidence="2">Integrase catalytic domain-containing protein</fullName>
    </recommendedName>
</protein>
<evidence type="ECO:0000256" key="1">
    <source>
        <dbReference type="SAM" id="MobiDB-lite"/>
    </source>
</evidence>
<accession>A0A0K8T741</accession>
<dbReference type="EMBL" id="GBRD01004464">
    <property type="protein sequence ID" value="JAG61357.1"/>
    <property type="molecule type" value="Transcribed_RNA"/>
</dbReference>
<dbReference type="Pfam" id="PF17921">
    <property type="entry name" value="Integrase_H2C2"/>
    <property type="match status" value="1"/>
</dbReference>
<sequence length="402" mass="45237">GLLDSNSLNFTKLCMFDSNVPVFCDTSTRRVRPYITPSFRKVAFNIVHNLSHPGNRATQKMLKARFIRPSMAHDCQLWTRACTSCQRAKVQRHTVSPPGDFVVPGEGFAHLHVDIIGPLPSCQGNSYCVTCIDRFTRWPECIPVADSTAESVAQALLSGWISRFGIPLKITTDQGRQFESSLFRSLTKILGMRHIHTTSFHPSSNGLVERLNRSLKTALRAHASPNWIDRLPIVLLGIRSAFHEDLKATTSQMVYGTTLRLPGEFLDTPAEQETSEFVSGLQRTMEQLRPVPTTRHGNKTTFVHPDLKSCTHVFVRHDAVRRPLQAPYDGPFQVMERADKFFKVSMRGRDVFVALDRLKPSYELALLDRDIEAIEEIAEPAPPTATTGPKKPTRRVRFFGGE</sequence>
<dbReference type="Gene3D" id="1.10.340.70">
    <property type="match status" value="1"/>
</dbReference>
<dbReference type="PANTHER" id="PTHR38681">
    <property type="entry name" value="RETROVIRUS-RELATED POL POLYPROTEIN FROM TRANSPOSON 412-LIKE PROTEIN-RELATED"/>
    <property type="match status" value="1"/>
</dbReference>
<proteinExistence type="predicted"/>
<dbReference type="InterPro" id="IPR012337">
    <property type="entry name" value="RNaseH-like_sf"/>
</dbReference>
<organism evidence="3">
    <name type="scientific">Lygus hesperus</name>
    <name type="common">Western plant bug</name>
    <dbReference type="NCBI Taxonomy" id="30085"/>
    <lineage>
        <taxon>Eukaryota</taxon>
        <taxon>Metazoa</taxon>
        <taxon>Ecdysozoa</taxon>
        <taxon>Arthropoda</taxon>
        <taxon>Hexapoda</taxon>
        <taxon>Insecta</taxon>
        <taxon>Pterygota</taxon>
        <taxon>Neoptera</taxon>
        <taxon>Paraneoptera</taxon>
        <taxon>Hemiptera</taxon>
        <taxon>Heteroptera</taxon>
        <taxon>Panheteroptera</taxon>
        <taxon>Cimicomorpha</taxon>
        <taxon>Miridae</taxon>
        <taxon>Mirini</taxon>
        <taxon>Lygus</taxon>
    </lineage>
</organism>
<dbReference type="AlphaFoldDB" id="A0A0K8T741"/>
<dbReference type="SUPFAM" id="SSF53098">
    <property type="entry name" value="Ribonuclease H-like"/>
    <property type="match status" value="1"/>
</dbReference>
<feature type="domain" description="Integrase catalytic" evidence="2">
    <location>
        <begin position="100"/>
        <end position="270"/>
    </location>
</feature>
<dbReference type="InterPro" id="IPR036397">
    <property type="entry name" value="RNaseH_sf"/>
</dbReference>
<dbReference type="Pfam" id="PF00665">
    <property type="entry name" value="rve"/>
    <property type="match status" value="1"/>
</dbReference>
<feature type="region of interest" description="Disordered" evidence="1">
    <location>
        <begin position="380"/>
        <end position="402"/>
    </location>
</feature>
<evidence type="ECO:0000313" key="3">
    <source>
        <dbReference type="EMBL" id="JAG61357.1"/>
    </source>
</evidence>
<dbReference type="GO" id="GO:0003676">
    <property type="term" value="F:nucleic acid binding"/>
    <property type="evidence" value="ECO:0007669"/>
    <property type="project" value="InterPro"/>
</dbReference>
<dbReference type="Gene3D" id="3.30.420.10">
    <property type="entry name" value="Ribonuclease H-like superfamily/Ribonuclease H"/>
    <property type="match status" value="1"/>
</dbReference>
<dbReference type="InterPro" id="IPR001584">
    <property type="entry name" value="Integrase_cat-core"/>
</dbReference>
<dbReference type="GO" id="GO:0015074">
    <property type="term" value="P:DNA integration"/>
    <property type="evidence" value="ECO:0007669"/>
    <property type="project" value="InterPro"/>
</dbReference>
<feature type="non-terminal residue" evidence="3">
    <location>
        <position position="1"/>
    </location>
</feature>
<feature type="compositionally biased region" description="Basic residues" evidence="1">
    <location>
        <begin position="391"/>
        <end position="402"/>
    </location>
</feature>
<dbReference type="FunFam" id="3.30.420.10:FF:000032">
    <property type="entry name" value="Retrovirus-related Pol polyprotein from transposon 297-like Protein"/>
    <property type="match status" value="1"/>
</dbReference>